<keyword evidence="2" id="KW-1185">Reference proteome</keyword>
<accession>A0ABV2AP39</accession>
<proteinExistence type="predicted"/>
<dbReference type="Proteomes" id="UP001439008">
    <property type="component" value="Unassembled WGS sequence"/>
</dbReference>
<name>A0ABV2AP39_9EUKA</name>
<evidence type="ECO:0000313" key="1">
    <source>
        <dbReference type="EMBL" id="MES1921448.1"/>
    </source>
</evidence>
<evidence type="ECO:0000313" key="2">
    <source>
        <dbReference type="Proteomes" id="UP001439008"/>
    </source>
</evidence>
<dbReference type="EMBL" id="JBDODL010001357">
    <property type="protein sequence ID" value="MES1921448.1"/>
    <property type="molecule type" value="Genomic_DNA"/>
</dbReference>
<protein>
    <submittedName>
        <fullName evidence="1">Uncharacterized protein</fullName>
    </submittedName>
</protein>
<organism evidence="1 2">
    <name type="scientific">Bonamia ostreae</name>
    <dbReference type="NCBI Taxonomy" id="126728"/>
    <lineage>
        <taxon>Eukaryota</taxon>
        <taxon>Sar</taxon>
        <taxon>Rhizaria</taxon>
        <taxon>Endomyxa</taxon>
        <taxon>Ascetosporea</taxon>
        <taxon>Haplosporida</taxon>
        <taxon>Bonamia</taxon>
    </lineage>
</organism>
<comment type="caution">
    <text evidence="1">The sequence shown here is derived from an EMBL/GenBank/DDBJ whole genome shotgun (WGS) entry which is preliminary data.</text>
</comment>
<gene>
    <name evidence="1" type="ORF">MHBO_002979</name>
</gene>
<sequence>MNIRAIMPTEALMVFAAELPSSEVAMSTVNQVGYSRFRSRFLAVIKNFAFQYNLKLNENTISRKCPLSLKRLLLPHSCSVIRDLS</sequence>
<reference evidence="1 2" key="1">
    <citation type="journal article" date="2024" name="BMC Biol.">
        <title>Comparative genomics of Ascetosporea gives new insight into the evolutionary basis for animal parasitism in Rhizaria.</title>
        <authorList>
            <person name="Hiltunen Thoren M."/>
            <person name="Onut-Brannstrom I."/>
            <person name="Alfjorden A."/>
            <person name="Peckova H."/>
            <person name="Swords F."/>
            <person name="Hooper C."/>
            <person name="Holzer A.S."/>
            <person name="Bass D."/>
            <person name="Burki F."/>
        </authorList>
    </citation>
    <scope>NUCLEOTIDE SEQUENCE [LARGE SCALE GENOMIC DNA]</scope>
    <source>
        <strain evidence="1">20-A016</strain>
    </source>
</reference>